<sequence length="308" mass="33101">MSDSLDTSFRTAALAVTNLLRAAQASSRSAYDEGYAQCFDDLVAHLTCAAVESGSVSDALASFVAAKQEALSPGAGDALATLSTSTSNATSTTTSTTTTSLPPVFTFAAAPTTTAAADFHKAHPIMPFATRHRMFGNTRQQRRHHNQTTAWLNSAAAAADLSAVFSGVDFGFDPSLSNDSNALTQQHQNNSRHSLLLHQQQQHQQQQQHSATPPLAVSTDNSSNLFGGSQVTSPALCSTTPADRDAVPHTLKRRWGVDSLNSSSDSGRDDNDSNHNTNNDHQDHDNLMMDDSDVQRKRWRQNDINMSD</sequence>
<gene>
    <name evidence="2" type="ORF">BCR33DRAFT_784170</name>
</gene>
<dbReference type="Proteomes" id="UP000193642">
    <property type="component" value="Unassembled WGS sequence"/>
</dbReference>
<dbReference type="EMBL" id="MCGO01000018">
    <property type="protein sequence ID" value="ORY46059.1"/>
    <property type="molecule type" value="Genomic_DNA"/>
</dbReference>
<dbReference type="PANTHER" id="PTHR38645:SF1">
    <property type="entry name" value="YALI0F12243P"/>
    <property type="match status" value="1"/>
</dbReference>
<accession>A0A1Y2CGA6</accession>
<organism evidence="2 3">
    <name type="scientific">Rhizoclosmatium globosum</name>
    <dbReference type="NCBI Taxonomy" id="329046"/>
    <lineage>
        <taxon>Eukaryota</taxon>
        <taxon>Fungi</taxon>
        <taxon>Fungi incertae sedis</taxon>
        <taxon>Chytridiomycota</taxon>
        <taxon>Chytridiomycota incertae sedis</taxon>
        <taxon>Chytridiomycetes</taxon>
        <taxon>Chytridiales</taxon>
        <taxon>Chytriomycetaceae</taxon>
        <taxon>Rhizoclosmatium</taxon>
    </lineage>
</organism>
<evidence type="ECO:0000313" key="3">
    <source>
        <dbReference type="Proteomes" id="UP000193642"/>
    </source>
</evidence>
<comment type="caution">
    <text evidence="2">The sequence shown here is derived from an EMBL/GenBank/DDBJ whole genome shotgun (WGS) entry which is preliminary data.</text>
</comment>
<evidence type="ECO:0000313" key="2">
    <source>
        <dbReference type="EMBL" id="ORY46059.1"/>
    </source>
</evidence>
<feature type="compositionally biased region" description="Basic and acidic residues" evidence="1">
    <location>
        <begin position="266"/>
        <end position="287"/>
    </location>
</feature>
<dbReference type="PANTHER" id="PTHR38645">
    <property type="entry name" value="CHROMOSOME 9, WHOLE GENOME SHOTGUN SEQUENCE"/>
    <property type="match status" value="1"/>
</dbReference>
<feature type="compositionally biased region" description="Polar residues" evidence="1">
    <location>
        <begin position="180"/>
        <end position="193"/>
    </location>
</feature>
<reference evidence="2 3" key="1">
    <citation type="submission" date="2016-07" db="EMBL/GenBank/DDBJ databases">
        <title>Pervasive Adenine N6-methylation of Active Genes in Fungi.</title>
        <authorList>
            <consortium name="DOE Joint Genome Institute"/>
            <person name="Mondo S.J."/>
            <person name="Dannebaum R.O."/>
            <person name="Kuo R.C."/>
            <person name="Labutti K."/>
            <person name="Haridas S."/>
            <person name="Kuo A."/>
            <person name="Salamov A."/>
            <person name="Ahrendt S.R."/>
            <person name="Lipzen A."/>
            <person name="Sullivan W."/>
            <person name="Andreopoulos W.B."/>
            <person name="Clum A."/>
            <person name="Lindquist E."/>
            <person name="Daum C."/>
            <person name="Ramamoorthy G.K."/>
            <person name="Gryganskyi A."/>
            <person name="Culley D."/>
            <person name="Magnuson J.K."/>
            <person name="James T.Y."/>
            <person name="O'Malley M.A."/>
            <person name="Stajich J.E."/>
            <person name="Spatafora J.W."/>
            <person name="Visel A."/>
            <person name="Grigoriev I.V."/>
        </authorList>
    </citation>
    <scope>NUCLEOTIDE SEQUENCE [LARGE SCALE GENOMIC DNA]</scope>
    <source>
        <strain evidence="2 3">JEL800</strain>
    </source>
</reference>
<feature type="compositionally biased region" description="Low complexity" evidence="1">
    <location>
        <begin position="196"/>
        <end position="209"/>
    </location>
</feature>
<keyword evidence="3" id="KW-1185">Reference proteome</keyword>
<protein>
    <submittedName>
        <fullName evidence="2">Uncharacterized protein</fullName>
    </submittedName>
</protein>
<proteinExistence type="predicted"/>
<feature type="region of interest" description="Disordered" evidence="1">
    <location>
        <begin position="180"/>
        <end position="308"/>
    </location>
</feature>
<feature type="compositionally biased region" description="Polar residues" evidence="1">
    <location>
        <begin position="218"/>
        <end position="241"/>
    </location>
</feature>
<name>A0A1Y2CGA6_9FUNG</name>
<evidence type="ECO:0000256" key="1">
    <source>
        <dbReference type="SAM" id="MobiDB-lite"/>
    </source>
</evidence>
<dbReference type="AlphaFoldDB" id="A0A1Y2CGA6"/>
<dbReference type="OrthoDB" id="21418at2759"/>